<evidence type="ECO:0000313" key="2">
    <source>
        <dbReference type="Proteomes" id="UP000325333"/>
    </source>
</evidence>
<dbReference type="AlphaFoldDB" id="A0A5B0KNG8"/>
<name>A0A5B0KNG8_9PROT</name>
<sequence>MGRAERLVSGVRAIEMWLAMTEAIRARADHRTAEYLFLIPSGYDWDGKPRPAHVARAQIASAWKRLLEKNNDNSIIGGLPIQRINIRPSVAQIIDARANFDTLSAKIWLNHSHSRVTWTYLNVPWMRQELDRQIRHFQQLLESALASGLRDIAHELGISREELAHRKRLAEETGLGTLCLNPYSGVQPGTQRGQLCDRLDRCASGCQLMRFVPTESSLAALVAFHRALQRAEDAWVRSRPERWVEAWLPWLALTEAALRALERSPVYRKKLNAAKLATDKALDRGDISLFEPY</sequence>
<protein>
    <submittedName>
        <fullName evidence="1">Uncharacterized protein</fullName>
    </submittedName>
</protein>
<proteinExistence type="predicted"/>
<gene>
    <name evidence="1" type="ORF">FH063_004755</name>
</gene>
<accession>A0A5B0KNG8</accession>
<comment type="caution">
    <text evidence="1">The sequence shown here is derived from an EMBL/GenBank/DDBJ whole genome shotgun (WGS) entry which is preliminary data.</text>
</comment>
<dbReference type="EMBL" id="VEWN01000031">
    <property type="protein sequence ID" value="KAA1052424.1"/>
    <property type="molecule type" value="Genomic_DNA"/>
</dbReference>
<dbReference type="Proteomes" id="UP000325333">
    <property type="component" value="Unassembled WGS sequence"/>
</dbReference>
<organism evidence="1 2">
    <name type="scientific">Azospirillum argentinense</name>
    <dbReference type="NCBI Taxonomy" id="2970906"/>
    <lineage>
        <taxon>Bacteria</taxon>
        <taxon>Pseudomonadati</taxon>
        <taxon>Pseudomonadota</taxon>
        <taxon>Alphaproteobacteria</taxon>
        <taxon>Rhodospirillales</taxon>
        <taxon>Azospirillaceae</taxon>
        <taxon>Azospirillum</taxon>
    </lineage>
</organism>
<reference evidence="1 2" key="1">
    <citation type="submission" date="2019-07" db="EMBL/GenBank/DDBJ databases">
        <title>Genome sequencing of the stress-tolerant strain Azospirillum brasilense Az19.</title>
        <authorList>
            <person name="Maroniche G.A."/>
            <person name="Garcia J.E."/>
            <person name="Pagnussat L."/>
            <person name="Amenta M."/>
            <person name="Creus C.M."/>
        </authorList>
    </citation>
    <scope>NUCLEOTIDE SEQUENCE [LARGE SCALE GENOMIC DNA]</scope>
    <source>
        <strain evidence="1 2">Az19</strain>
    </source>
</reference>
<evidence type="ECO:0000313" key="1">
    <source>
        <dbReference type="EMBL" id="KAA1052424.1"/>
    </source>
</evidence>